<dbReference type="InterPro" id="IPR011067">
    <property type="entry name" value="Plasmid_toxin/cell-grow_inhib"/>
</dbReference>
<dbReference type="Gene3D" id="2.30.30.110">
    <property type="match status" value="1"/>
</dbReference>
<evidence type="ECO:0000256" key="2">
    <source>
        <dbReference type="ARBA" id="ARBA00022649"/>
    </source>
</evidence>
<reference evidence="3 4" key="1">
    <citation type="submission" date="2022-06" db="EMBL/GenBank/DDBJ databases">
        <title>Isolation of gut microbiota from human fecal samples.</title>
        <authorList>
            <person name="Pamer E.G."/>
            <person name="Barat B."/>
            <person name="Waligurski E."/>
            <person name="Medina S."/>
            <person name="Paddock L."/>
            <person name="Mostad J."/>
        </authorList>
    </citation>
    <scope>NUCLEOTIDE SEQUENCE [LARGE SCALE GENOMIC DNA]</scope>
    <source>
        <strain evidence="3 4">DFI.9.73</strain>
    </source>
</reference>
<proteinExistence type="inferred from homology"/>
<gene>
    <name evidence="3" type="ORF">NE695_14810</name>
</gene>
<comment type="caution">
    <text evidence="3">The sequence shown here is derived from an EMBL/GenBank/DDBJ whole genome shotgun (WGS) entry which is preliminary data.</text>
</comment>
<protein>
    <submittedName>
        <fullName evidence="3">Type II toxin-antitoxin system PemK/MazF family toxin</fullName>
    </submittedName>
</protein>
<name>A0ABT1S2K8_9FIRM</name>
<dbReference type="RefSeq" id="WP_187127659.1">
    <property type="nucleotide sequence ID" value="NZ_CABKVV010000009.1"/>
</dbReference>
<accession>A0ABT1S2K8</accession>
<evidence type="ECO:0000313" key="4">
    <source>
        <dbReference type="Proteomes" id="UP001524473"/>
    </source>
</evidence>
<dbReference type="Proteomes" id="UP001524473">
    <property type="component" value="Unassembled WGS sequence"/>
</dbReference>
<dbReference type="EMBL" id="JANFZH010000040">
    <property type="protein sequence ID" value="MCQ4841184.1"/>
    <property type="molecule type" value="Genomic_DNA"/>
</dbReference>
<evidence type="ECO:0000256" key="1">
    <source>
        <dbReference type="ARBA" id="ARBA00007521"/>
    </source>
</evidence>
<evidence type="ECO:0000313" key="3">
    <source>
        <dbReference type="EMBL" id="MCQ4841184.1"/>
    </source>
</evidence>
<keyword evidence="4" id="KW-1185">Reference proteome</keyword>
<organism evidence="3 4">
    <name type="scientific">Neglectibacter timonensis</name>
    <dbReference type="NCBI Taxonomy" id="1776382"/>
    <lineage>
        <taxon>Bacteria</taxon>
        <taxon>Bacillati</taxon>
        <taxon>Bacillota</taxon>
        <taxon>Clostridia</taxon>
        <taxon>Eubacteriales</taxon>
        <taxon>Oscillospiraceae</taxon>
        <taxon>Neglectibacter</taxon>
    </lineage>
</organism>
<dbReference type="GeneID" id="90531106"/>
<dbReference type="SUPFAM" id="SSF50118">
    <property type="entry name" value="Cell growth inhibitor/plasmid maintenance toxic component"/>
    <property type="match status" value="1"/>
</dbReference>
<dbReference type="InterPro" id="IPR003477">
    <property type="entry name" value="PemK-like"/>
</dbReference>
<sequence>MTIQTGDMYWCDLGAGGDSDKIRKMRPVIVVKCEQNSTLAHVVPLTGNPHKPRNLRHITIMGYGLHKPSTTLIEQVCLVEKASLNGRIGSIRGTEELEQILTCLAQYFSPDAA</sequence>
<keyword evidence="2" id="KW-1277">Toxin-antitoxin system</keyword>
<comment type="similarity">
    <text evidence="1">Belongs to the PemK/MazF family.</text>
</comment>
<dbReference type="Pfam" id="PF02452">
    <property type="entry name" value="PemK_toxin"/>
    <property type="match status" value="1"/>
</dbReference>